<keyword evidence="2" id="KW-1185">Reference proteome</keyword>
<proteinExistence type="predicted"/>
<accession>A0ACB9IGV7</accession>
<reference evidence="1 2" key="2">
    <citation type="journal article" date="2022" name="Mol. Ecol. Resour.">
        <title>The genomes of chicory, endive, great burdock and yacon provide insights into Asteraceae paleo-polyploidization history and plant inulin production.</title>
        <authorList>
            <person name="Fan W."/>
            <person name="Wang S."/>
            <person name="Wang H."/>
            <person name="Wang A."/>
            <person name="Jiang F."/>
            <person name="Liu H."/>
            <person name="Zhao H."/>
            <person name="Xu D."/>
            <person name="Zhang Y."/>
        </authorList>
    </citation>
    <scope>NUCLEOTIDE SEQUENCE [LARGE SCALE GENOMIC DNA]</scope>
    <source>
        <strain evidence="2">cv. Yunnan</strain>
        <tissue evidence="1">Leaves</tissue>
    </source>
</reference>
<reference evidence="2" key="1">
    <citation type="journal article" date="2022" name="Mol. Ecol. Resour.">
        <title>The genomes of chicory, endive, great burdock and yacon provide insights into Asteraceae palaeo-polyploidization history and plant inulin production.</title>
        <authorList>
            <person name="Fan W."/>
            <person name="Wang S."/>
            <person name="Wang H."/>
            <person name="Wang A."/>
            <person name="Jiang F."/>
            <person name="Liu H."/>
            <person name="Zhao H."/>
            <person name="Xu D."/>
            <person name="Zhang Y."/>
        </authorList>
    </citation>
    <scope>NUCLEOTIDE SEQUENCE [LARGE SCALE GENOMIC DNA]</scope>
    <source>
        <strain evidence="2">cv. Yunnan</strain>
    </source>
</reference>
<dbReference type="Proteomes" id="UP001056120">
    <property type="component" value="Linkage Group LG08"/>
</dbReference>
<evidence type="ECO:0000313" key="2">
    <source>
        <dbReference type="Proteomes" id="UP001056120"/>
    </source>
</evidence>
<organism evidence="1 2">
    <name type="scientific">Smallanthus sonchifolius</name>
    <dbReference type="NCBI Taxonomy" id="185202"/>
    <lineage>
        <taxon>Eukaryota</taxon>
        <taxon>Viridiplantae</taxon>
        <taxon>Streptophyta</taxon>
        <taxon>Embryophyta</taxon>
        <taxon>Tracheophyta</taxon>
        <taxon>Spermatophyta</taxon>
        <taxon>Magnoliopsida</taxon>
        <taxon>eudicotyledons</taxon>
        <taxon>Gunneridae</taxon>
        <taxon>Pentapetalae</taxon>
        <taxon>asterids</taxon>
        <taxon>campanulids</taxon>
        <taxon>Asterales</taxon>
        <taxon>Asteraceae</taxon>
        <taxon>Asteroideae</taxon>
        <taxon>Heliantheae alliance</taxon>
        <taxon>Millerieae</taxon>
        <taxon>Smallanthus</taxon>
    </lineage>
</organism>
<name>A0ACB9IGV7_9ASTR</name>
<comment type="caution">
    <text evidence="1">The sequence shown here is derived from an EMBL/GenBank/DDBJ whole genome shotgun (WGS) entry which is preliminary data.</text>
</comment>
<sequence>MAGAVSALFILDIKGRCLISRHYRPDISSIEAERFFTKLLENEEDIEAQGPVVFDNGVSHIFIQHNNVYLMAVSRQNCNVASLIVFLHKLASVFEYYFEELIEESLRDNFVVVYELLDEMMDFGYPQYTEATILSEFIKTDAYRLEVTQRPPMAVTNAVSWRNEGIFYKKNEVFLDVVESVNILVNSNRQLIRSEVGGALKMRTCLSGMPECKLGLNDRVLMDAQDRSTKGKSIDLEDIRFHQCVRLARYEKDRTISFIPPDGSFDLMTYRISTQVKPLIWVEAQVEKHARRIEMLVKARSQFRERSNATNVQISIPVPSDATKPIVRTTMGAASYAPEHDSLIWRIRSFPGDKEYMLGAEFRLPSVAYEDATPNKKTPIRVKFEIPYFTVSGIQVRHLKVIERSAYQTLPWVRYITTAGEYEIRLQ</sequence>
<dbReference type="EMBL" id="CM042025">
    <property type="protein sequence ID" value="KAI3807021.1"/>
    <property type="molecule type" value="Genomic_DNA"/>
</dbReference>
<evidence type="ECO:0000313" key="1">
    <source>
        <dbReference type="EMBL" id="KAI3807021.1"/>
    </source>
</evidence>
<protein>
    <submittedName>
        <fullName evidence="1">Uncharacterized protein</fullName>
    </submittedName>
</protein>
<gene>
    <name evidence="1" type="ORF">L1987_22941</name>
</gene>